<dbReference type="EMBL" id="VASG01000014">
    <property type="protein sequence ID" value="TLP68237.1"/>
    <property type="molecule type" value="Genomic_DNA"/>
</dbReference>
<dbReference type="AlphaFoldDB" id="A0A5R8ZQ26"/>
<accession>A0A5R8ZQ26</accession>
<sequence>MTEVTSLTLGGYDPQKHQVVGFDAASGAPFKMALPTITQITAVNASGDIVPAGALVEVMQGYSDGESSEPTGFVPYSTYSITPQVGLLDSETAADAEGAIRVGGVVDLTTIPGWTENVASNYTCGMPLCVGRKSDGTAWLVSLYSLYPQEPGTTEWSRQFDVIGVLLGDGEDTDLHGKALLSGNRQRFSLPADTAENGVSGEYLYQTDPVTGFVSLLPTSSIPAPVPLPEQSYIADIEVHDSLTPAQTTQSFRKVELFDRDYDWDAGSAVPLTGFKRMGKYGYLTPVGEPATSGYFTQFDGMYSSLQLTIGGAEADGKGVAYVGYSLVDIGRLFRWDIETSFSLQVDFSLPQVASFQLWIGWAVCAPDEFVPGTTPFIGVKTGMGGDFTPKIVAGPWSRPSYPAEVDLPLSCFVADGGAGAPKLNPLSANIYGNPQRPLLNSIKLTANADNVYVNSLLENTYTQVSFDRSKVEADTDSWYPVVAFLKHGNENSGQNDLVLLDLKFETSFNFAGPVA</sequence>
<reference evidence="1 2" key="1">
    <citation type="submission" date="2019-05" db="EMBL/GenBank/DDBJ databases">
        <authorList>
            <person name="Moore K."/>
            <person name="O'Neill P."/>
            <person name="Farbos A."/>
            <person name="Studholme D.J."/>
        </authorList>
    </citation>
    <scope>NUCLEOTIDE SEQUENCE [LARGE SCALE GENOMIC DNA]</scope>
    <source>
        <strain evidence="1 2">DSM 9128</strain>
    </source>
</reference>
<protein>
    <submittedName>
        <fullName evidence="1">Uncharacterized protein</fullName>
    </submittedName>
</protein>
<evidence type="ECO:0000313" key="2">
    <source>
        <dbReference type="Proteomes" id="UP000307510"/>
    </source>
</evidence>
<gene>
    <name evidence="1" type="ORF">FEA48_30760</name>
</gene>
<evidence type="ECO:0000313" key="1">
    <source>
        <dbReference type="EMBL" id="TLP68237.1"/>
    </source>
</evidence>
<dbReference type="Proteomes" id="UP000307510">
    <property type="component" value="Unassembled WGS sequence"/>
</dbReference>
<comment type="caution">
    <text evidence="1">The sequence shown here is derived from an EMBL/GenBank/DDBJ whole genome shotgun (WGS) entry which is preliminary data.</text>
</comment>
<dbReference type="RefSeq" id="WP_138217176.1">
    <property type="nucleotide sequence ID" value="NZ_VASG01000014.1"/>
</dbReference>
<organism evidence="1 2">
    <name type="scientific">Pseudomonas nitroreducens</name>
    <dbReference type="NCBI Taxonomy" id="46680"/>
    <lineage>
        <taxon>Bacteria</taxon>
        <taxon>Pseudomonadati</taxon>
        <taxon>Pseudomonadota</taxon>
        <taxon>Gammaproteobacteria</taxon>
        <taxon>Pseudomonadales</taxon>
        <taxon>Pseudomonadaceae</taxon>
        <taxon>Pseudomonas</taxon>
    </lineage>
</organism>
<name>A0A5R8ZQ26_PSENT</name>
<proteinExistence type="predicted"/>
<reference evidence="2" key="2">
    <citation type="submission" date="2019-06" db="EMBL/GenBank/DDBJ databases">
        <title>AzeR, a transcriptional regulator that responds to azelaic acid in Pseudomonas nitroreducens.</title>
        <authorList>
            <person name="Bez C."/>
            <person name="Javvadi S.G."/>
            <person name="Bertani I."/>
            <person name="Devescovi G."/>
            <person name="Studholme D.J."/>
            <person name="Geller A."/>
            <person name="Levy A."/>
            <person name="Venturi V."/>
        </authorList>
    </citation>
    <scope>NUCLEOTIDE SEQUENCE [LARGE SCALE GENOMIC DNA]</scope>
    <source>
        <strain evidence="2">DSM 9128</strain>
    </source>
</reference>